<protein>
    <submittedName>
        <fullName evidence="2">Uncharacterized protein</fullName>
    </submittedName>
</protein>
<dbReference type="Gramene" id="OGLUM02G12980.1">
    <property type="protein sequence ID" value="OGLUM02G12980.1"/>
    <property type="gene ID" value="OGLUM02G12980"/>
</dbReference>
<name>A0A0D9YQS5_9ORYZ</name>
<dbReference type="Proteomes" id="UP000026961">
    <property type="component" value="Chromosome 2"/>
</dbReference>
<accession>A0A0D9YQS5</accession>
<feature type="region of interest" description="Disordered" evidence="1">
    <location>
        <begin position="1"/>
        <end position="33"/>
    </location>
</feature>
<organism evidence="2">
    <name type="scientific">Oryza glumipatula</name>
    <dbReference type="NCBI Taxonomy" id="40148"/>
    <lineage>
        <taxon>Eukaryota</taxon>
        <taxon>Viridiplantae</taxon>
        <taxon>Streptophyta</taxon>
        <taxon>Embryophyta</taxon>
        <taxon>Tracheophyta</taxon>
        <taxon>Spermatophyta</taxon>
        <taxon>Magnoliopsida</taxon>
        <taxon>Liliopsida</taxon>
        <taxon>Poales</taxon>
        <taxon>Poaceae</taxon>
        <taxon>BOP clade</taxon>
        <taxon>Oryzoideae</taxon>
        <taxon>Oryzeae</taxon>
        <taxon>Oryzinae</taxon>
        <taxon>Oryza</taxon>
    </lineage>
</organism>
<feature type="region of interest" description="Disordered" evidence="1">
    <location>
        <begin position="50"/>
        <end position="75"/>
    </location>
</feature>
<evidence type="ECO:0000313" key="2">
    <source>
        <dbReference type="EnsemblPlants" id="OGLUM02G12980.1"/>
    </source>
</evidence>
<evidence type="ECO:0000313" key="3">
    <source>
        <dbReference type="Proteomes" id="UP000026961"/>
    </source>
</evidence>
<proteinExistence type="predicted"/>
<evidence type="ECO:0000256" key="1">
    <source>
        <dbReference type="SAM" id="MobiDB-lite"/>
    </source>
</evidence>
<dbReference type="EnsemblPlants" id="OGLUM02G12980.1">
    <property type="protein sequence ID" value="OGLUM02G12980.1"/>
    <property type="gene ID" value="OGLUM02G12980"/>
</dbReference>
<dbReference type="HOGENOM" id="CLU_2675088_0_0_1"/>
<sequence length="75" mass="8260">MPPPPSRASAMDTVPGVLSTDRSSTFIGRPSPKSVSYTAYRASRRWTSADLEDGIREGDAHDLSGARYSRSNRFR</sequence>
<dbReference type="AlphaFoldDB" id="A0A0D9YQS5"/>
<keyword evidence="3" id="KW-1185">Reference proteome</keyword>
<reference evidence="2" key="1">
    <citation type="submission" date="2015-04" db="UniProtKB">
        <authorList>
            <consortium name="EnsemblPlants"/>
        </authorList>
    </citation>
    <scope>IDENTIFICATION</scope>
</reference>
<feature type="compositionally biased region" description="Basic and acidic residues" evidence="1">
    <location>
        <begin position="53"/>
        <end position="64"/>
    </location>
</feature>
<reference evidence="2" key="2">
    <citation type="submission" date="2018-05" db="EMBL/GenBank/DDBJ databases">
        <title>OgluRS3 (Oryza glumaepatula Reference Sequence Version 3).</title>
        <authorList>
            <person name="Zhang J."/>
            <person name="Kudrna D."/>
            <person name="Lee S."/>
            <person name="Talag J."/>
            <person name="Welchert J."/>
            <person name="Wing R.A."/>
        </authorList>
    </citation>
    <scope>NUCLEOTIDE SEQUENCE [LARGE SCALE GENOMIC DNA]</scope>
</reference>